<name>A0A9Q0SAH8_9DIPT</name>
<dbReference type="PROSITE" id="PS50231">
    <property type="entry name" value="RICIN_B_LECTIN"/>
    <property type="match status" value="1"/>
</dbReference>
<dbReference type="EMBL" id="WJQU01000001">
    <property type="protein sequence ID" value="KAJ6649910.1"/>
    <property type="molecule type" value="Genomic_DNA"/>
</dbReference>
<comment type="caution">
    <text evidence="1">The sequence shown here is derived from an EMBL/GenBank/DDBJ whole genome shotgun (WGS) entry which is preliminary data.</text>
</comment>
<gene>
    <name evidence="1" type="ORF">Bhyg_05151</name>
</gene>
<protein>
    <submittedName>
        <fullName evidence="1">Uncharacterized protein</fullName>
    </submittedName>
</protein>
<keyword evidence="2" id="KW-1185">Reference proteome</keyword>
<dbReference type="AlphaFoldDB" id="A0A9Q0SAH8"/>
<evidence type="ECO:0000313" key="1">
    <source>
        <dbReference type="EMBL" id="KAJ6649910.1"/>
    </source>
</evidence>
<dbReference type="Proteomes" id="UP001151699">
    <property type="component" value="Chromosome A"/>
</dbReference>
<sequence>MCILDIVDGSENGLSIRHPESGGECLTVDGNYSGNKGYTSPCEYTFGLTPVYQRFRVLGGTVSGSNKFQSYYKWFATCIYTGSNYNDPVYTTSCDDSDGGNLSFRALAVTDRHPRVLIQQVSIDRCLRKDGGDIRAVDCNEHDVQQHWIACKAGDRGCEPVNEMAGKTDDPVNEGLDLM</sequence>
<reference evidence="1" key="1">
    <citation type="submission" date="2022-07" db="EMBL/GenBank/DDBJ databases">
        <authorList>
            <person name="Trinca V."/>
            <person name="Uliana J.V.C."/>
            <person name="Torres T.T."/>
            <person name="Ward R.J."/>
            <person name="Monesi N."/>
        </authorList>
    </citation>
    <scope>NUCLEOTIDE SEQUENCE</scope>
    <source>
        <strain evidence="1">HSMRA1968</strain>
        <tissue evidence="1">Whole embryos</tissue>
    </source>
</reference>
<proteinExistence type="predicted"/>
<dbReference type="InterPro" id="IPR035992">
    <property type="entry name" value="Ricin_B-like_lectins"/>
</dbReference>
<organism evidence="1 2">
    <name type="scientific">Pseudolycoriella hygida</name>
    <dbReference type="NCBI Taxonomy" id="35572"/>
    <lineage>
        <taxon>Eukaryota</taxon>
        <taxon>Metazoa</taxon>
        <taxon>Ecdysozoa</taxon>
        <taxon>Arthropoda</taxon>
        <taxon>Hexapoda</taxon>
        <taxon>Insecta</taxon>
        <taxon>Pterygota</taxon>
        <taxon>Neoptera</taxon>
        <taxon>Endopterygota</taxon>
        <taxon>Diptera</taxon>
        <taxon>Nematocera</taxon>
        <taxon>Sciaroidea</taxon>
        <taxon>Sciaridae</taxon>
        <taxon>Pseudolycoriella</taxon>
    </lineage>
</organism>
<dbReference type="SUPFAM" id="SSF50370">
    <property type="entry name" value="Ricin B-like lectins"/>
    <property type="match status" value="1"/>
</dbReference>
<accession>A0A9Q0SAH8</accession>
<evidence type="ECO:0000313" key="2">
    <source>
        <dbReference type="Proteomes" id="UP001151699"/>
    </source>
</evidence>